<dbReference type="InterPro" id="IPR031311">
    <property type="entry name" value="CHIT_BIND_RR_consensus"/>
</dbReference>
<keyword evidence="4" id="KW-0732">Signal</keyword>
<dbReference type="PROSITE" id="PS51155">
    <property type="entry name" value="CHIT_BIND_RR_2"/>
    <property type="match status" value="1"/>
</dbReference>
<feature type="signal peptide" evidence="4">
    <location>
        <begin position="1"/>
        <end position="22"/>
    </location>
</feature>
<dbReference type="GO" id="GO:0008010">
    <property type="term" value="F:structural constituent of chitin-based larval cuticle"/>
    <property type="evidence" value="ECO:0007669"/>
    <property type="project" value="TreeGrafter"/>
</dbReference>
<dbReference type="GO" id="GO:0062129">
    <property type="term" value="C:chitin-based extracellular matrix"/>
    <property type="evidence" value="ECO:0007669"/>
    <property type="project" value="TreeGrafter"/>
</dbReference>
<dbReference type="PANTHER" id="PTHR10380:SF200">
    <property type="entry name" value="CUTICULAR PROTEIN 49AB-RELATED"/>
    <property type="match status" value="1"/>
</dbReference>
<dbReference type="AlphaFoldDB" id="W8BUU4"/>
<proteinExistence type="evidence at transcript level"/>
<reference evidence="5" key="2">
    <citation type="journal article" date="2014" name="BMC Genomics">
        <title>A genomic perspective to assessing quality of mass-reared SIT flies used in Mediterranean fruit fly (Ceratitis capitata) eradication in California.</title>
        <authorList>
            <person name="Calla B."/>
            <person name="Hall B."/>
            <person name="Hou S."/>
            <person name="Geib S.M."/>
        </authorList>
    </citation>
    <scope>NUCLEOTIDE SEQUENCE</scope>
</reference>
<gene>
    <name evidence="5" type="primary">CU30</name>
</gene>
<evidence type="ECO:0000256" key="2">
    <source>
        <dbReference type="PROSITE-ProRule" id="PRU00497"/>
    </source>
</evidence>
<name>W8BUU4_CERCA</name>
<dbReference type="OrthoDB" id="6379191at2759"/>
<feature type="chain" id="PRO_5004906740" evidence="4">
    <location>
        <begin position="23"/>
        <end position="291"/>
    </location>
</feature>
<evidence type="ECO:0000313" key="5">
    <source>
        <dbReference type="EMBL" id="JAB97051.1"/>
    </source>
</evidence>
<accession>W8BUU4</accession>
<dbReference type="EMBL" id="GAMC01009504">
    <property type="protein sequence ID" value="JAB97051.1"/>
    <property type="molecule type" value="mRNA"/>
</dbReference>
<feature type="compositionally biased region" description="Gly residues" evidence="3">
    <location>
        <begin position="105"/>
        <end position="125"/>
    </location>
</feature>
<dbReference type="Pfam" id="PF00379">
    <property type="entry name" value="Chitin_bind_4"/>
    <property type="match status" value="1"/>
</dbReference>
<protein>
    <submittedName>
        <fullName evidence="5">Larval cuticle protein LCP-30</fullName>
    </submittedName>
</protein>
<dbReference type="InterPro" id="IPR000618">
    <property type="entry name" value="Insect_cuticle"/>
</dbReference>
<dbReference type="InterPro" id="IPR050468">
    <property type="entry name" value="Cuticle_Struct_Prot"/>
</dbReference>
<feature type="compositionally biased region" description="Basic and acidic residues" evidence="3">
    <location>
        <begin position="62"/>
        <end position="93"/>
    </location>
</feature>
<feature type="region of interest" description="Disordered" evidence="3">
    <location>
        <begin position="35"/>
        <end position="126"/>
    </location>
</feature>
<keyword evidence="1 2" id="KW-0193">Cuticle</keyword>
<organism evidence="5">
    <name type="scientific">Ceratitis capitata</name>
    <name type="common">Mediterranean fruit fly</name>
    <name type="synonym">Tephritis capitata</name>
    <dbReference type="NCBI Taxonomy" id="7213"/>
    <lineage>
        <taxon>Eukaryota</taxon>
        <taxon>Metazoa</taxon>
        <taxon>Ecdysozoa</taxon>
        <taxon>Arthropoda</taxon>
        <taxon>Hexapoda</taxon>
        <taxon>Insecta</taxon>
        <taxon>Pterygota</taxon>
        <taxon>Neoptera</taxon>
        <taxon>Endopterygota</taxon>
        <taxon>Diptera</taxon>
        <taxon>Brachycera</taxon>
        <taxon>Muscomorpha</taxon>
        <taxon>Tephritoidea</taxon>
        <taxon>Tephritidae</taxon>
        <taxon>Ceratitis</taxon>
        <taxon>Ceratitis</taxon>
    </lineage>
</organism>
<evidence type="ECO:0000256" key="3">
    <source>
        <dbReference type="SAM" id="MobiDB-lite"/>
    </source>
</evidence>
<reference evidence="5" key="1">
    <citation type="submission" date="2013-07" db="EMBL/GenBank/DDBJ databases">
        <authorList>
            <person name="Geib S."/>
        </authorList>
    </citation>
    <scope>NUCLEOTIDE SEQUENCE</scope>
</reference>
<evidence type="ECO:0000256" key="1">
    <source>
        <dbReference type="ARBA" id="ARBA00022460"/>
    </source>
</evidence>
<dbReference type="PROSITE" id="PS00233">
    <property type="entry name" value="CHIT_BIND_RR_1"/>
    <property type="match status" value="1"/>
</dbReference>
<dbReference type="PANTHER" id="PTHR10380">
    <property type="entry name" value="CUTICLE PROTEIN"/>
    <property type="match status" value="1"/>
</dbReference>
<evidence type="ECO:0000256" key="4">
    <source>
        <dbReference type="SAM" id="SignalP"/>
    </source>
</evidence>
<sequence length="291" mass="29519">MSLQVKIRALLLILAAAAFVDAQNDGRYRPPVAATLAGARPRPTVRGGGGGGDGRYQPSNDGRYRGGGDGRYRGGNDGRYVHQDVPYVHDDRSGGQYEGDEDRFGPGGGGGGGGGGTGASGGAGRSGSNNGALAAGNGALGAGSGALGAGNGAAVGAGAALQTTTPRKPAPKPAAVDIAATLPKGKGTGEGGNGWRILQLFDKEEQDGYHYIYETENGILAEENGRIEKLAPEADGLRSSGFYEYTGDDGVLYRVDYVADDNGFVPQGAHLPTPPPYVAKLLAYLAANAKK</sequence>